<sequence length="114" mass="13343">MPEIPPFILLFILIAALYMVNRRYLSYRVNYSVDEVLMIFKTDVVECNFINPGTGEKSRYTLQIDNTISPYGGVRHKKKMYRIFPDTGTRVNGIMSYKWVLGYCDPVDERHPKI</sequence>
<name>X1FCM5_9ZZZZ</name>
<protein>
    <submittedName>
        <fullName evidence="1">Uncharacterized protein</fullName>
    </submittedName>
</protein>
<reference evidence="1" key="1">
    <citation type="journal article" date="2014" name="Front. Microbiol.">
        <title>High frequency of phylogenetically diverse reductive dehalogenase-homologous genes in deep subseafloor sedimentary metagenomes.</title>
        <authorList>
            <person name="Kawai M."/>
            <person name="Futagami T."/>
            <person name="Toyoda A."/>
            <person name="Takaki Y."/>
            <person name="Nishi S."/>
            <person name="Hori S."/>
            <person name="Arai W."/>
            <person name="Tsubouchi T."/>
            <person name="Morono Y."/>
            <person name="Uchiyama I."/>
            <person name="Ito T."/>
            <person name="Fujiyama A."/>
            <person name="Inagaki F."/>
            <person name="Takami H."/>
        </authorList>
    </citation>
    <scope>NUCLEOTIDE SEQUENCE</scope>
    <source>
        <strain evidence="1">Expedition CK06-06</strain>
    </source>
</reference>
<organism evidence="1">
    <name type="scientific">marine sediment metagenome</name>
    <dbReference type="NCBI Taxonomy" id="412755"/>
    <lineage>
        <taxon>unclassified sequences</taxon>
        <taxon>metagenomes</taxon>
        <taxon>ecological metagenomes</taxon>
    </lineage>
</organism>
<evidence type="ECO:0000313" key="1">
    <source>
        <dbReference type="EMBL" id="GAH18468.1"/>
    </source>
</evidence>
<accession>X1FCM5</accession>
<feature type="non-terminal residue" evidence="1">
    <location>
        <position position="114"/>
    </location>
</feature>
<gene>
    <name evidence="1" type="ORF">S01H4_53618</name>
</gene>
<dbReference type="AlphaFoldDB" id="X1FCM5"/>
<dbReference type="EMBL" id="BART01030772">
    <property type="protein sequence ID" value="GAH18468.1"/>
    <property type="molecule type" value="Genomic_DNA"/>
</dbReference>
<proteinExistence type="predicted"/>
<comment type="caution">
    <text evidence="1">The sequence shown here is derived from an EMBL/GenBank/DDBJ whole genome shotgun (WGS) entry which is preliminary data.</text>
</comment>